<dbReference type="RefSeq" id="WP_206586982.1">
    <property type="nucleotide sequence ID" value="NZ_JAFKCU010000003.1"/>
</dbReference>
<keyword evidence="2" id="KW-1185">Reference proteome</keyword>
<evidence type="ECO:0000313" key="2">
    <source>
        <dbReference type="Proteomes" id="UP000664480"/>
    </source>
</evidence>
<name>A0ABS3CJE1_9BACT</name>
<reference evidence="1 2" key="1">
    <citation type="submission" date="2021-03" db="EMBL/GenBank/DDBJ databases">
        <title>novel species isolated from a fishpond in China.</title>
        <authorList>
            <person name="Lu H."/>
            <person name="Cai Z."/>
        </authorList>
    </citation>
    <scope>NUCLEOTIDE SEQUENCE [LARGE SCALE GENOMIC DNA]</scope>
    <source>
        <strain evidence="1 2">YJ13C</strain>
    </source>
</reference>
<accession>A0ABS3CJE1</accession>
<dbReference type="Proteomes" id="UP000664480">
    <property type="component" value="Unassembled WGS sequence"/>
</dbReference>
<protein>
    <recommendedName>
        <fullName evidence="3">DUF2892 domain-containing protein</fullName>
    </recommendedName>
</protein>
<dbReference type="EMBL" id="JAFKCU010000003">
    <property type="protein sequence ID" value="MBN7816301.1"/>
    <property type="molecule type" value="Genomic_DNA"/>
</dbReference>
<sequence>MKTESHHLVQSLKRITEYSEGLTSLLAGTYTLSLALTKGNVAVRIALGLAGGYLILRSGSKLHSLTQEPKVYKIEKKENKLP</sequence>
<organism evidence="1 2">
    <name type="scientific">Algoriphagus pacificus</name>
    <dbReference type="NCBI Taxonomy" id="2811234"/>
    <lineage>
        <taxon>Bacteria</taxon>
        <taxon>Pseudomonadati</taxon>
        <taxon>Bacteroidota</taxon>
        <taxon>Cytophagia</taxon>
        <taxon>Cytophagales</taxon>
        <taxon>Cyclobacteriaceae</taxon>
        <taxon>Algoriphagus</taxon>
    </lineage>
</organism>
<gene>
    <name evidence="1" type="ORF">J0A69_12705</name>
</gene>
<evidence type="ECO:0008006" key="3">
    <source>
        <dbReference type="Google" id="ProtNLM"/>
    </source>
</evidence>
<comment type="caution">
    <text evidence="1">The sequence shown here is derived from an EMBL/GenBank/DDBJ whole genome shotgun (WGS) entry which is preliminary data.</text>
</comment>
<proteinExistence type="predicted"/>
<evidence type="ECO:0000313" key="1">
    <source>
        <dbReference type="EMBL" id="MBN7816301.1"/>
    </source>
</evidence>